<organism evidence="6 7">
    <name type="scientific">Dufourea novaeangliae</name>
    <name type="common">Sweat bee</name>
    <dbReference type="NCBI Taxonomy" id="178035"/>
    <lineage>
        <taxon>Eukaryota</taxon>
        <taxon>Metazoa</taxon>
        <taxon>Ecdysozoa</taxon>
        <taxon>Arthropoda</taxon>
        <taxon>Hexapoda</taxon>
        <taxon>Insecta</taxon>
        <taxon>Pterygota</taxon>
        <taxon>Neoptera</taxon>
        <taxon>Endopterygota</taxon>
        <taxon>Hymenoptera</taxon>
        <taxon>Apocrita</taxon>
        <taxon>Aculeata</taxon>
        <taxon>Apoidea</taxon>
        <taxon>Anthophila</taxon>
        <taxon>Halictidae</taxon>
        <taxon>Rophitinae</taxon>
        <taxon>Dufourea</taxon>
    </lineage>
</organism>
<dbReference type="Pfam" id="PF15990">
    <property type="entry name" value="UPF0767"/>
    <property type="match status" value="1"/>
</dbReference>
<proteinExistence type="inferred from homology"/>
<name>A0A154P9T4_DUFNO</name>
<evidence type="ECO:0000256" key="2">
    <source>
        <dbReference type="ARBA" id="ARBA00007304"/>
    </source>
</evidence>
<evidence type="ECO:0000256" key="1">
    <source>
        <dbReference type="ARBA" id="ARBA00004167"/>
    </source>
</evidence>
<evidence type="ECO:0000313" key="6">
    <source>
        <dbReference type="EMBL" id="KZC08669.1"/>
    </source>
</evidence>
<keyword evidence="7" id="KW-1185">Reference proteome</keyword>
<sequence length="80" mass="9180">MWILWGRVFSKFGNYIQLPIGCVVGYLGYCIEGYISDRYTPATASIKQQREERLLEDTDSACSQRVHHPLEFNLPPSLSI</sequence>
<evidence type="ECO:0000256" key="5">
    <source>
        <dbReference type="ARBA" id="ARBA00023136"/>
    </source>
</evidence>
<gene>
    <name evidence="6" type="ORF">WN55_10691</name>
</gene>
<keyword evidence="3" id="KW-0812">Transmembrane</keyword>
<dbReference type="Proteomes" id="UP000076502">
    <property type="component" value="Unassembled WGS sequence"/>
</dbReference>
<evidence type="ECO:0008006" key="8">
    <source>
        <dbReference type="Google" id="ProtNLM"/>
    </source>
</evidence>
<dbReference type="InterPro" id="IPR031933">
    <property type="entry name" value="UPF0767"/>
</dbReference>
<dbReference type="EMBL" id="KQ434856">
    <property type="protein sequence ID" value="KZC08669.1"/>
    <property type="molecule type" value="Genomic_DNA"/>
</dbReference>
<keyword evidence="5" id="KW-0472">Membrane</keyword>
<accession>A0A154P9T4</accession>
<keyword evidence="4" id="KW-1133">Transmembrane helix</keyword>
<reference evidence="6 7" key="1">
    <citation type="submission" date="2015-07" db="EMBL/GenBank/DDBJ databases">
        <title>The genome of Dufourea novaeangliae.</title>
        <authorList>
            <person name="Pan H."/>
            <person name="Kapheim K."/>
        </authorList>
    </citation>
    <scope>NUCLEOTIDE SEQUENCE [LARGE SCALE GENOMIC DNA]</scope>
    <source>
        <strain evidence="6">0120121106</strain>
        <tissue evidence="6">Whole body</tissue>
    </source>
</reference>
<evidence type="ECO:0000256" key="3">
    <source>
        <dbReference type="ARBA" id="ARBA00022692"/>
    </source>
</evidence>
<dbReference type="AlphaFoldDB" id="A0A154P9T4"/>
<protein>
    <recommendedName>
        <fullName evidence="8">Small integral membrane protein 12</fullName>
    </recommendedName>
</protein>
<dbReference type="STRING" id="178035.A0A154P9T4"/>
<comment type="similarity">
    <text evidence="2">Belongs to the SMIM12 family.</text>
</comment>
<dbReference type="GO" id="GO:0016020">
    <property type="term" value="C:membrane"/>
    <property type="evidence" value="ECO:0007669"/>
    <property type="project" value="UniProtKB-SubCell"/>
</dbReference>
<evidence type="ECO:0000313" key="7">
    <source>
        <dbReference type="Proteomes" id="UP000076502"/>
    </source>
</evidence>
<evidence type="ECO:0000256" key="4">
    <source>
        <dbReference type="ARBA" id="ARBA00022989"/>
    </source>
</evidence>
<comment type="subcellular location">
    <subcellularLocation>
        <location evidence="1">Membrane</location>
        <topology evidence="1">Single-pass membrane protein</topology>
    </subcellularLocation>
</comment>